<dbReference type="EMBL" id="QYAC01000002">
    <property type="protein sequence ID" value="MBL3678600.1"/>
    <property type="molecule type" value="Genomic_DNA"/>
</dbReference>
<dbReference type="PANTHER" id="PTHR43760">
    <property type="entry name" value="ENDORIBONUCLEASE-RELATED"/>
    <property type="match status" value="1"/>
</dbReference>
<dbReference type="PANTHER" id="PTHR43760:SF1">
    <property type="entry name" value="ENDORIBONUCLEASE L-PSP_CHORISMATE MUTASE-LIKE DOMAIN-CONTAINING PROTEIN"/>
    <property type="match status" value="1"/>
</dbReference>
<evidence type="ECO:0000313" key="3">
    <source>
        <dbReference type="Proteomes" id="UP001645859"/>
    </source>
</evidence>
<protein>
    <submittedName>
        <fullName evidence="2">RidA family protein</fullName>
    </submittedName>
</protein>
<dbReference type="InterPro" id="IPR035959">
    <property type="entry name" value="RutC-like_sf"/>
</dbReference>
<name>A0ABS1SDI9_9MICO</name>
<keyword evidence="3" id="KW-1185">Reference proteome</keyword>
<reference evidence="2 3" key="1">
    <citation type="submission" date="2018-09" db="EMBL/GenBank/DDBJ databases">
        <title>Comparative genomics of Leucobacter spp.</title>
        <authorList>
            <person name="Reis A.C."/>
            <person name="Kolvenbach B.A."/>
            <person name="Corvini P.F.X."/>
            <person name="Nunes O.C."/>
        </authorList>
    </citation>
    <scope>NUCLEOTIDE SEQUENCE [LARGE SCALE GENOMIC DNA]</scope>
    <source>
        <strain evidence="2 3">TAN 31504</strain>
    </source>
</reference>
<gene>
    <name evidence="2" type="ORF">D3230_04720</name>
</gene>
<organism evidence="2 3">
    <name type="scientific">Leucobacter chromiireducens subsp. solipictus</name>
    <dbReference type="NCBI Taxonomy" id="398235"/>
    <lineage>
        <taxon>Bacteria</taxon>
        <taxon>Bacillati</taxon>
        <taxon>Actinomycetota</taxon>
        <taxon>Actinomycetes</taxon>
        <taxon>Micrococcales</taxon>
        <taxon>Microbacteriaceae</taxon>
        <taxon>Leucobacter</taxon>
    </lineage>
</organism>
<dbReference type="Gene3D" id="3.30.1330.40">
    <property type="entry name" value="RutC-like"/>
    <property type="match status" value="1"/>
</dbReference>
<feature type="domain" description="Endoribonuclease L-PSP/chorismate mutase-like" evidence="1">
    <location>
        <begin position="29"/>
        <end position="142"/>
    </location>
</feature>
<dbReference type="CDD" id="cd02199">
    <property type="entry name" value="YjgF_YER057c_UK114_like_1"/>
    <property type="match status" value="1"/>
</dbReference>
<dbReference type="SUPFAM" id="SSF55298">
    <property type="entry name" value="YjgF-like"/>
    <property type="match status" value="1"/>
</dbReference>
<dbReference type="Proteomes" id="UP001645859">
    <property type="component" value="Unassembled WGS sequence"/>
</dbReference>
<comment type="caution">
    <text evidence="2">The sequence shown here is derived from an EMBL/GenBank/DDBJ whole genome shotgun (WGS) entry which is preliminary data.</text>
</comment>
<dbReference type="Pfam" id="PF14588">
    <property type="entry name" value="YjgF_endoribonc"/>
    <property type="match status" value="1"/>
</dbReference>
<proteinExistence type="predicted"/>
<sequence>MVSVSFEARVAELGLDIPDYSQGGYHGTFYGSMKAFHKTGNLLFISGHVEDALGKNGQPIHAGRLGAEVTIEEGYQAARRTALNCLGTMRLALGSLDKVKCLVNSLNFVVSAPDFVDVNLVSSGATDLFRDVFGDEAGLGGRATIGVTSLAANHCFENWMTIETID</sequence>
<evidence type="ECO:0000313" key="2">
    <source>
        <dbReference type="EMBL" id="MBL3678600.1"/>
    </source>
</evidence>
<dbReference type="InterPro" id="IPR013813">
    <property type="entry name" value="Endoribo_LPSP/chorism_mut-like"/>
</dbReference>
<accession>A0ABS1SDI9</accession>
<evidence type="ECO:0000259" key="1">
    <source>
        <dbReference type="Pfam" id="PF14588"/>
    </source>
</evidence>